<dbReference type="AlphaFoldDB" id="A0A660CL82"/>
<dbReference type="OrthoDB" id="3679349at2"/>
<evidence type="ECO:0000256" key="4">
    <source>
        <dbReference type="ARBA" id="ARBA00023186"/>
    </source>
</evidence>
<comment type="subcellular location">
    <subcellularLocation>
        <location evidence="1">Cytoplasm</location>
    </subcellularLocation>
</comment>
<dbReference type="Pfam" id="PF14011">
    <property type="entry name" value="ESX-1_EspG"/>
    <property type="match status" value="1"/>
</dbReference>
<evidence type="ECO:0000313" key="6">
    <source>
        <dbReference type="Proteomes" id="UP000317303"/>
    </source>
</evidence>
<comment type="similarity">
    <text evidence="2">Belongs to the EspG family.</text>
</comment>
<comment type="caution">
    <text evidence="5">The sequence shown here is derived from an EMBL/GenBank/DDBJ whole genome shotgun (WGS) entry which is preliminary data.</text>
</comment>
<dbReference type="Proteomes" id="UP000317303">
    <property type="component" value="Unassembled WGS sequence"/>
</dbReference>
<protein>
    <submittedName>
        <fullName evidence="5">ESAT-6 protein secretion system EspG family protein</fullName>
    </submittedName>
</protein>
<evidence type="ECO:0000313" key="5">
    <source>
        <dbReference type="EMBL" id="TWH21951.1"/>
    </source>
</evidence>
<organism evidence="5 6">
    <name type="scientific">Prauserella rugosa</name>
    <dbReference type="NCBI Taxonomy" id="43354"/>
    <lineage>
        <taxon>Bacteria</taxon>
        <taxon>Bacillati</taxon>
        <taxon>Actinomycetota</taxon>
        <taxon>Actinomycetes</taxon>
        <taxon>Pseudonocardiales</taxon>
        <taxon>Pseudonocardiaceae</taxon>
        <taxon>Prauserella</taxon>
    </lineage>
</organism>
<keyword evidence="3" id="KW-0963">Cytoplasm</keyword>
<dbReference type="RefSeq" id="WP_030529961.1">
    <property type="nucleotide sequence ID" value="NZ_JOIJ01000001.1"/>
</dbReference>
<accession>A0A660CL82</accession>
<reference evidence="5 6" key="1">
    <citation type="submission" date="2019-07" db="EMBL/GenBank/DDBJ databases">
        <title>R&amp;d 2014.</title>
        <authorList>
            <person name="Klenk H.-P."/>
        </authorList>
    </citation>
    <scope>NUCLEOTIDE SEQUENCE [LARGE SCALE GENOMIC DNA]</scope>
    <source>
        <strain evidence="5 6">DSM 43194</strain>
    </source>
</reference>
<dbReference type="EMBL" id="VLJV01000001">
    <property type="protein sequence ID" value="TWH21951.1"/>
    <property type="molecule type" value="Genomic_DNA"/>
</dbReference>
<evidence type="ECO:0000256" key="3">
    <source>
        <dbReference type="ARBA" id="ARBA00022490"/>
    </source>
</evidence>
<name>A0A660CL82_9PSEU</name>
<proteinExistence type="inferred from homology"/>
<evidence type="ECO:0000256" key="2">
    <source>
        <dbReference type="ARBA" id="ARBA00006411"/>
    </source>
</evidence>
<gene>
    <name evidence="5" type="ORF">JD82_03822</name>
</gene>
<sequence length="252" mass="26606">MRDESSGWITLHPGEFYLLWRQLGLGDPPAVLDVPAVGRTAEYRERLVAMADESLAGRGLGTVSNPDPDLAELLHTLAAPDIGVDLTAVGPDVAFRAYGAITGHGVVTAGTSGAEVLLGPVLRGELIPRMFEALPSLEAGPGAPANVGYADYRRACRAGERDGASGFLDSLRAAGVRSSEAATFLRAVEGRRSGGYVGATSAVRGRTPSTVNWVDTEQGRYVLRRVGDWVAVTPADMARLRSMTEEMVTDLA</sequence>
<keyword evidence="4" id="KW-0143">Chaperone</keyword>
<keyword evidence="6" id="KW-1185">Reference proteome</keyword>
<evidence type="ECO:0000256" key="1">
    <source>
        <dbReference type="ARBA" id="ARBA00004496"/>
    </source>
</evidence>
<dbReference type="InterPro" id="IPR025734">
    <property type="entry name" value="EspG"/>
</dbReference>